<feature type="compositionally biased region" description="Low complexity" evidence="1">
    <location>
        <begin position="136"/>
        <end position="153"/>
    </location>
</feature>
<keyword evidence="2" id="KW-0472">Membrane</keyword>
<evidence type="ECO:0000313" key="4">
    <source>
        <dbReference type="Proteomes" id="UP001500653"/>
    </source>
</evidence>
<feature type="region of interest" description="Disordered" evidence="1">
    <location>
        <begin position="1"/>
        <end position="93"/>
    </location>
</feature>
<keyword evidence="4" id="KW-1185">Reference proteome</keyword>
<sequence>MTYPPQPPGPGQPDPYGQQPGQYGQQPGYPQQPGPQPYGQPPQPGPYGQQDPYGQQPYGQNPYGQGQFGQGQFGQQPYGGYPGGPGGEPPKKKTGLVVGIVAAAVVLLAGVFAFTAWVAPGFLTDDENSAEGNQGTSPTTSQASEPAAPSSETVPTSETVPELETGAPDSGGGAAGLNELATETVTALNEADGDAFDALVCADSPLKGELTPQQGAQWQLRGTPSESGSRGQFTVTASMGNESGTVDFAAQQQSGQWCIANGASS</sequence>
<feature type="compositionally biased region" description="Low complexity" evidence="1">
    <location>
        <begin position="46"/>
        <end position="65"/>
    </location>
</feature>
<evidence type="ECO:0000256" key="2">
    <source>
        <dbReference type="SAM" id="Phobius"/>
    </source>
</evidence>
<dbReference type="EMBL" id="BAAALN010000002">
    <property type="protein sequence ID" value="GAA1227773.1"/>
    <property type="molecule type" value="Genomic_DNA"/>
</dbReference>
<evidence type="ECO:0000313" key="3">
    <source>
        <dbReference type="EMBL" id="GAA1227773.1"/>
    </source>
</evidence>
<evidence type="ECO:0008006" key="5">
    <source>
        <dbReference type="Google" id="ProtNLM"/>
    </source>
</evidence>
<protein>
    <recommendedName>
        <fullName evidence="5">Ig-like domain-containing protein</fullName>
    </recommendedName>
</protein>
<proteinExistence type="predicted"/>
<gene>
    <name evidence="3" type="ORF">GCM10009676_07620</name>
</gene>
<feature type="compositionally biased region" description="Low complexity" evidence="1">
    <location>
        <begin position="14"/>
        <end position="29"/>
    </location>
</feature>
<feature type="transmembrane region" description="Helical" evidence="2">
    <location>
        <begin position="96"/>
        <end position="119"/>
    </location>
</feature>
<dbReference type="RefSeq" id="WP_253864708.1">
    <property type="nucleotide sequence ID" value="NZ_BAAALN010000002.1"/>
</dbReference>
<keyword evidence="2" id="KW-1133">Transmembrane helix</keyword>
<reference evidence="3 4" key="1">
    <citation type="journal article" date="2019" name="Int. J. Syst. Evol. Microbiol.">
        <title>The Global Catalogue of Microorganisms (GCM) 10K type strain sequencing project: providing services to taxonomists for standard genome sequencing and annotation.</title>
        <authorList>
            <consortium name="The Broad Institute Genomics Platform"/>
            <consortium name="The Broad Institute Genome Sequencing Center for Infectious Disease"/>
            <person name="Wu L."/>
            <person name="Ma J."/>
        </authorList>
    </citation>
    <scope>NUCLEOTIDE SEQUENCE [LARGE SCALE GENOMIC DNA]</scope>
    <source>
        <strain evidence="3 4">JCM 13023</strain>
    </source>
</reference>
<organism evidence="3 4">
    <name type="scientific">Prauserella halophila</name>
    <dbReference type="NCBI Taxonomy" id="185641"/>
    <lineage>
        <taxon>Bacteria</taxon>
        <taxon>Bacillati</taxon>
        <taxon>Actinomycetota</taxon>
        <taxon>Actinomycetes</taxon>
        <taxon>Pseudonocardiales</taxon>
        <taxon>Pseudonocardiaceae</taxon>
        <taxon>Prauserella</taxon>
    </lineage>
</organism>
<accession>A0ABN1VYN3</accession>
<feature type="compositionally biased region" description="Pro residues" evidence="1">
    <location>
        <begin position="30"/>
        <end position="45"/>
    </location>
</feature>
<name>A0ABN1VYN3_9PSEU</name>
<feature type="region of interest" description="Disordered" evidence="1">
    <location>
        <begin position="127"/>
        <end position="176"/>
    </location>
</feature>
<comment type="caution">
    <text evidence="3">The sequence shown here is derived from an EMBL/GenBank/DDBJ whole genome shotgun (WGS) entry which is preliminary data.</text>
</comment>
<keyword evidence="2" id="KW-0812">Transmembrane</keyword>
<evidence type="ECO:0000256" key="1">
    <source>
        <dbReference type="SAM" id="MobiDB-lite"/>
    </source>
</evidence>
<feature type="compositionally biased region" description="Pro residues" evidence="1">
    <location>
        <begin position="1"/>
        <end position="13"/>
    </location>
</feature>
<dbReference type="Proteomes" id="UP001500653">
    <property type="component" value="Unassembled WGS sequence"/>
</dbReference>